<keyword evidence="3" id="KW-0051">Antiviral defense</keyword>
<evidence type="ECO:0000256" key="5">
    <source>
        <dbReference type="PIRSR" id="PIRSR005054-1"/>
    </source>
</evidence>
<comment type="similarity">
    <text evidence="1 4">Belongs to the CRISPR-associated protein Cas6/Cse3/CasE family.</text>
</comment>
<evidence type="ECO:0000256" key="2">
    <source>
        <dbReference type="ARBA" id="ARBA00022884"/>
    </source>
</evidence>
<evidence type="ECO:0000256" key="3">
    <source>
        <dbReference type="ARBA" id="ARBA00023118"/>
    </source>
</evidence>
<sequence>MRMEARFFINEEISLPYDLNYLISSYLLRCIKQADPGLADWLHNEGIAFQRRSYKPLVFSRPRFECRNNLRACMKVKGMLTFKADSIYPEIIRRLVEGIRSLGNLQLADAKIPLVDVQLEEPKRFSETMSYIALSPIVVPIQREKKLHYCHPLESPFYDGLRRSIRNWYAIRWGEELPQEVNIHISLIDPAAFNLNKAAVLVKYKDKNIKGYQIPLTIDAPPKVQEVIYQSGLGSYGSQGFGMVEIIHKKQG</sequence>
<dbReference type="Proteomes" id="UP000199695">
    <property type="component" value="Unassembled WGS sequence"/>
</dbReference>
<dbReference type="GO" id="GO:0051607">
    <property type="term" value="P:defense response to virus"/>
    <property type="evidence" value="ECO:0007669"/>
    <property type="project" value="UniProtKB-KW"/>
</dbReference>
<dbReference type="RefSeq" id="WP_089972210.1">
    <property type="nucleotide sequence ID" value="NZ_FOCQ01000018.1"/>
</dbReference>
<dbReference type="EMBL" id="FOCQ01000018">
    <property type="protein sequence ID" value="SEN68892.1"/>
    <property type="molecule type" value="Genomic_DNA"/>
</dbReference>
<evidence type="ECO:0000313" key="8">
    <source>
        <dbReference type="Proteomes" id="UP000199695"/>
    </source>
</evidence>
<feature type="site" description="Transition state stabilizer" evidence="5">
    <location>
        <position position="55"/>
    </location>
</feature>
<evidence type="ECO:0000259" key="6">
    <source>
        <dbReference type="Pfam" id="PF01881"/>
    </source>
</evidence>
<dbReference type="Gene3D" id="3.30.70.1890">
    <property type="match status" value="1"/>
</dbReference>
<gene>
    <name evidence="7" type="ORF">SAMN05444955_11813</name>
</gene>
<protein>
    <recommendedName>
        <fullName evidence="4">CRISPR-associated endoribonuclease</fullName>
    </recommendedName>
</protein>
<dbReference type="OrthoDB" id="9797488at2"/>
<dbReference type="PANTHER" id="PTHR36984:SF1">
    <property type="entry name" value="CRISPR-ASSOCIATED ENDORIBONUCLEASE CAS6 1"/>
    <property type="match status" value="1"/>
</dbReference>
<dbReference type="NCBIfam" id="TIGR01877">
    <property type="entry name" value="cas_cas6"/>
    <property type="match status" value="1"/>
</dbReference>
<reference evidence="7 8" key="1">
    <citation type="submission" date="2016-10" db="EMBL/GenBank/DDBJ databases">
        <authorList>
            <person name="de Groot N.N."/>
        </authorList>
    </citation>
    <scope>NUCLEOTIDE SEQUENCE [LARGE SCALE GENOMIC DNA]</scope>
    <source>
        <strain evidence="7 8">DSM 46701</strain>
    </source>
</reference>
<dbReference type="PIRSF" id="PIRSF005054">
    <property type="entry name" value="PF1131"/>
    <property type="match status" value="1"/>
</dbReference>
<comment type="function">
    <text evidence="4">CRISPR (clustered regularly interspaced short palindromic repeat), is an adaptive immune system that provides protection against mobile genetic elements (viruses, transposable elements and conjugative plasmids). CRISPR clusters contain sequences complementary to antecedent mobile elements and target invading nucleic acids. CRISPR clusters are transcribed and processed into CRISPR RNA (crRNA).</text>
</comment>
<organism evidence="7 8">
    <name type="scientific">Lihuaxuella thermophila</name>
    <dbReference type="NCBI Taxonomy" id="1173111"/>
    <lineage>
        <taxon>Bacteria</taxon>
        <taxon>Bacillati</taxon>
        <taxon>Bacillota</taxon>
        <taxon>Bacilli</taxon>
        <taxon>Bacillales</taxon>
        <taxon>Thermoactinomycetaceae</taxon>
        <taxon>Lihuaxuella</taxon>
    </lineage>
</organism>
<evidence type="ECO:0000313" key="7">
    <source>
        <dbReference type="EMBL" id="SEN68892.1"/>
    </source>
</evidence>
<evidence type="ECO:0000256" key="1">
    <source>
        <dbReference type="ARBA" id="ARBA00005937"/>
    </source>
</evidence>
<dbReference type="Gene3D" id="3.30.70.1900">
    <property type="match status" value="1"/>
</dbReference>
<dbReference type="InterPro" id="IPR010156">
    <property type="entry name" value="CRISPR-assoc_prot_Cas6"/>
</dbReference>
<dbReference type="InterPro" id="IPR045747">
    <property type="entry name" value="CRISPR-assoc_prot_Cas6_N_sf"/>
</dbReference>
<accession>A0A1H8IKL4</accession>
<dbReference type="GO" id="GO:0016788">
    <property type="term" value="F:hydrolase activity, acting on ester bonds"/>
    <property type="evidence" value="ECO:0007669"/>
    <property type="project" value="InterPro"/>
</dbReference>
<dbReference type="Pfam" id="PF01881">
    <property type="entry name" value="Cas_Cas6_C"/>
    <property type="match status" value="1"/>
</dbReference>
<keyword evidence="8" id="KW-1185">Reference proteome</keyword>
<dbReference type="CDD" id="cd21140">
    <property type="entry name" value="Cas6_I-like"/>
    <property type="match status" value="1"/>
</dbReference>
<name>A0A1H8IKL4_9BACL</name>
<keyword evidence="2" id="KW-0694">RNA-binding</keyword>
<proteinExistence type="inferred from homology"/>
<dbReference type="GO" id="GO:0003723">
    <property type="term" value="F:RNA binding"/>
    <property type="evidence" value="ECO:0007669"/>
    <property type="project" value="UniProtKB-KW"/>
</dbReference>
<dbReference type="AlphaFoldDB" id="A0A1H8IKL4"/>
<feature type="domain" description="CRISPR associated protein Cas6 C-terminal" evidence="6">
    <location>
        <begin position="120"/>
        <end position="246"/>
    </location>
</feature>
<dbReference type="PANTHER" id="PTHR36984">
    <property type="entry name" value="CRISPR-ASSOCIATED ENDORIBONUCLEASE CAS6 1"/>
    <property type="match status" value="1"/>
</dbReference>
<dbReference type="STRING" id="1173111.SAMN05444955_11813"/>
<evidence type="ECO:0000256" key="4">
    <source>
        <dbReference type="PIRNR" id="PIRNR005054"/>
    </source>
</evidence>
<dbReference type="InterPro" id="IPR049435">
    <property type="entry name" value="Cas_Cas6_C"/>
</dbReference>